<evidence type="ECO:0000313" key="1">
    <source>
        <dbReference type="EMBL" id="NWN90402.1"/>
    </source>
</evidence>
<gene>
    <name evidence="1" type="ORF">HLV39_02670</name>
</gene>
<sequence length="63" mass="6880">MDNTVSVLTELSDAQALALAQLVKRVGWQEVRVNAVDDDEAYLMKDALASLQRSLADSGYAPR</sequence>
<comment type="caution">
    <text evidence="1">The sequence shown here is derived from an EMBL/GenBank/DDBJ whole genome shotgun (WGS) entry which is preliminary data.</text>
</comment>
<name>A0A851HSZ5_9GAMM</name>
<evidence type="ECO:0000313" key="2">
    <source>
        <dbReference type="Proteomes" id="UP000536442"/>
    </source>
</evidence>
<dbReference type="EMBL" id="JABEVQ010000001">
    <property type="protein sequence ID" value="NWN90402.1"/>
    <property type="molecule type" value="Genomic_DNA"/>
</dbReference>
<dbReference type="Proteomes" id="UP000536442">
    <property type="component" value="Unassembled WGS sequence"/>
</dbReference>
<dbReference type="InterPro" id="IPR056123">
    <property type="entry name" value="DUF7706"/>
</dbReference>
<accession>A0A851HSZ5</accession>
<protein>
    <submittedName>
        <fullName evidence="1">Uncharacterized protein</fullName>
    </submittedName>
</protein>
<reference evidence="1 2" key="1">
    <citation type="submission" date="2020-03" db="EMBL/GenBank/DDBJ databases">
        <title>Metagenomic, metatranscriptomic, and metabolomic analyses revealed the key microbes and metabolic features during the fermentation of ganjang, Korean traditional soy sauce.</title>
        <authorList>
            <person name="Chun B.H."/>
            <person name="Jeon C.O."/>
        </authorList>
    </citation>
    <scope>NUCLEOTIDE SEQUENCE [LARGE SCALE GENOMIC DNA]</scope>
    <source>
        <strain evidence="1 2">KG14</strain>
    </source>
</reference>
<keyword evidence="2" id="KW-1185">Reference proteome</keyword>
<organism evidence="1 2">
    <name type="scientific">Marinobacter adhaerens</name>
    <dbReference type="NCBI Taxonomy" id="1033846"/>
    <lineage>
        <taxon>Bacteria</taxon>
        <taxon>Pseudomonadati</taxon>
        <taxon>Pseudomonadota</taxon>
        <taxon>Gammaproteobacteria</taxon>
        <taxon>Pseudomonadales</taxon>
        <taxon>Marinobacteraceae</taxon>
        <taxon>Marinobacter</taxon>
    </lineage>
</organism>
<proteinExistence type="predicted"/>
<dbReference type="Pfam" id="PF24806">
    <property type="entry name" value="DUF7706"/>
    <property type="match status" value="1"/>
</dbReference>
<dbReference type="AlphaFoldDB" id="A0A851HSZ5"/>